<name>A0A9W4T0D3_9GLOM</name>
<evidence type="ECO:0000313" key="2">
    <source>
        <dbReference type="Proteomes" id="UP001153678"/>
    </source>
</evidence>
<proteinExistence type="predicted"/>
<protein>
    <submittedName>
        <fullName evidence="1">7999_t:CDS:1</fullName>
    </submittedName>
</protein>
<evidence type="ECO:0000313" key="1">
    <source>
        <dbReference type="EMBL" id="CAI2188284.1"/>
    </source>
</evidence>
<accession>A0A9W4T0D3</accession>
<organism evidence="1 2">
    <name type="scientific">Funneliformis geosporum</name>
    <dbReference type="NCBI Taxonomy" id="1117311"/>
    <lineage>
        <taxon>Eukaryota</taxon>
        <taxon>Fungi</taxon>
        <taxon>Fungi incertae sedis</taxon>
        <taxon>Mucoromycota</taxon>
        <taxon>Glomeromycotina</taxon>
        <taxon>Glomeromycetes</taxon>
        <taxon>Glomerales</taxon>
        <taxon>Glomeraceae</taxon>
        <taxon>Funneliformis</taxon>
    </lineage>
</organism>
<dbReference type="EMBL" id="CAMKVN010005103">
    <property type="protein sequence ID" value="CAI2188284.1"/>
    <property type="molecule type" value="Genomic_DNA"/>
</dbReference>
<feature type="non-terminal residue" evidence="1">
    <location>
        <position position="203"/>
    </location>
</feature>
<gene>
    <name evidence="1" type="ORF">FWILDA_LOCUS13500</name>
</gene>
<dbReference type="Proteomes" id="UP001153678">
    <property type="component" value="Unassembled WGS sequence"/>
</dbReference>
<sequence length="203" mass="23670">GLDDTLRGLQGFLKELRDKFHRSYIDLLTLNRQFTTVYGQSERPRQRVDQTIPAISWIYQKVSGPTIANRFADLEHTNSICLPIGIKRLQLTLHMLDESDKFYGKQLRLPYQEDATSSGDIRDNTLDSDLIPPERTKKVRTKLLANNPEKLPSRLFLHFESIQFKPDEENVDIEEVNSDNFLDNILQMTSFAYQQFTATYQKR</sequence>
<keyword evidence="2" id="KW-1185">Reference proteome</keyword>
<dbReference type="AlphaFoldDB" id="A0A9W4T0D3"/>
<comment type="caution">
    <text evidence="1">The sequence shown here is derived from an EMBL/GenBank/DDBJ whole genome shotgun (WGS) entry which is preliminary data.</text>
</comment>
<reference evidence="1" key="1">
    <citation type="submission" date="2022-08" db="EMBL/GenBank/DDBJ databases">
        <authorList>
            <person name="Kallberg Y."/>
            <person name="Tangrot J."/>
            <person name="Rosling A."/>
        </authorList>
    </citation>
    <scope>NUCLEOTIDE SEQUENCE</scope>
    <source>
        <strain evidence="1">Wild A</strain>
    </source>
</reference>